<gene>
    <name evidence="2" type="primary">OSJNBa0022A24.14</name>
</gene>
<sequence length="135" mass="15030">MRQRRPEAEQWQQRHCCRWGCTSGGLRGKWTACRGRGGDCDAGGGDGTAGRLADAAAGAAGVGRRWGERRRWLETREGPKRIEGRWRTSFYRARRECWSRERAETAPEEVAGGINGGQRRGIKSRRLGTGLKGES</sequence>
<evidence type="ECO:0000313" key="2">
    <source>
        <dbReference type="EMBL" id="BAD17336.1"/>
    </source>
</evidence>
<accession>Q6Z1W2</accession>
<name>Q6Z1W2_ORYSJ</name>
<reference evidence="3" key="2">
    <citation type="journal article" date="2008" name="Nucleic Acids Res.">
        <title>The rice annotation project database (RAP-DB): 2008 update.</title>
        <authorList>
            <consortium name="The rice annotation project (RAP)"/>
        </authorList>
    </citation>
    <scope>GENOME REANNOTATION</scope>
    <source>
        <strain evidence="3">cv. Nipponbare</strain>
    </source>
</reference>
<evidence type="ECO:0000256" key="1">
    <source>
        <dbReference type="SAM" id="MobiDB-lite"/>
    </source>
</evidence>
<organism evidence="2 3">
    <name type="scientific">Oryza sativa subsp. japonica</name>
    <name type="common">Rice</name>
    <dbReference type="NCBI Taxonomy" id="39947"/>
    <lineage>
        <taxon>Eukaryota</taxon>
        <taxon>Viridiplantae</taxon>
        <taxon>Streptophyta</taxon>
        <taxon>Embryophyta</taxon>
        <taxon>Tracheophyta</taxon>
        <taxon>Spermatophyta</taxon>
        <taxon>Magnoliopsida</taxon>
        <taxon>Liliopsida</taxon>
        <taxon>Poales</taxon>
        <taxon>Poaceae</taxon>
        <taxon>BOP clade</taxon>
        <taxon>Oryzoideae</taxon>
        <taxon>Oryzeae</taxon>
        <taxon>Oryzinae</taxon>
        <taxon>Oryza</taxon>
        <taxon>Oryza sativa</taxon>
    </lineage>
</organism>
<dbReference type="EMBL" id="AP005408">
    <property type="protein sequence ID" value="BAD17336.1"/>
    <property type="molecule type" value="Genomic_DNA"/>
</dbReference>
<dbReference type="AlphaFoldDB" id="Q6Z1W2"/>
<reference evidence="3" key="1">
    <citation type="journal article" date="2005" name="Nature">
        <title>The map-based sequence of the rice genome.</title>
        <authorList>
            <consortium name="International rice genome sequencing project (IRGSP)"/>
            <person name="Matsumoto T."/>
            <person name="Wu J."/>
            <person name="Kanamori H."/>
            <person name="Katayose Y."/>
            <person name="Fujisawa M."/>
            <person name="Namiki N."/>
            <person name="Mizuno H."/>
            <person name="Yamamoto K."/>
            <person name="Antonio B.A."/>
            <person name="Baba T."/>
            <person name="Sakata K."/>
            <person name="Nagamura Y."/>
            <person name="Aoki H."/>
            <person name="Arikawa K."/>
            <person name="Arita K."/>
            <person name="Bito T."/>
            <person name="Chiden Y."/>
            <person name="Fujitsuka N."/>
            <person name="Fukunaka R."/>
            <person name="Hamada M."/>
            <person name="Harada C."/>
            <person name="Hayashi A."/>
            <person name="Hijishita S."/>
            <person name="Honda M."/>
            <person name="Hosokawa S."/>
            <person name="Ichikawa Y."/>
            <person name="Idonuma A."/>
            <person name="Iijima M."/>
            <person name="Ikeda M."/>
            <person name="Ikeno M."/>
            <person name="Ito K."/>
            <person name="Ito S."/>
            <person name="Ito T."/>
            <person name="Ito Y."/>
            <person name="Ito Y."/>
            <person name="Iwabuchi A."/>
            <person name="Kamiya K."/>
            <person name="Karasawa W."/>
            <person name="Kurita K."/>
            <person name="Katagiri S."/>
            <person name="Kikuta A."/>
            <person name="Kobayashi H."/>
            <person name="Kobayashi N."/>
            <person name="Machita K."/>
            <person name="Maehara T."/>
            <person name="Masukawa M."/>
            <person name="Mizubayashi T."/>
            <person name="Mukai Y."/>
            <person name="Nagasaki H."/>
            <person name="Nagata Y."/>
            <person name="Naito S."/>
            <person name="Nakashima M."/>
            <person name="Nakama Y."/>
            <person name="Nakamichi Y."/>
            <person name="Nakamura M."/>
            <person name="Meguro A."/>
            <person name="Negishi M."/>
            <person name="Ohta I."/>
            <person name="Ohta T."/>
            <person name="Okamoto M."/>
            <person name="Ono N."/>
            <person name="Saji S."/>
            <person name="Sakaguchi M."/>
            <person name="Sakai K."/>
            <person name="Shibata M."/>
            <person name="Shimokawa T."/>
            <person name="Song J."/>
            <person name="Takazaki Y."/>
            <person name="Terasawa K."/>
            <person name="Tsugane M."/>
            <person name="Tsuji K."/>
            <person name="Ueda S."/>
            <person name="Waki K."/>
            <person name="Yamagata H."/>
            <person name="Yamamoto M."/>
            <person name="Yamamoto S."/>
            <person name="Yamane H."/>
            <person name="Yoshiki S."/>
            <person name="Yoshihara R."/>
            <person name="Yukawa K."/>
            <person name="Zhong H."/>
            <person name="Yano M."/>
            <person name="Yuan Q."/>
            <person name="Ouyang S."/>
            <person name="Liu J."/>
            <person name="Jones K.M."/>
            <person name="Gansberger K."/>
            <person name="Moffat K."/>
            <person name="Hill J."/>
            <person name="Bera J."/>
            <person name="Fadrosh D."/>
            <person name="Jin S."/>
            <person name="Johri S."/>
            <person name="Kim M."/>
            <person name="Overton L."/>
            <person name="Reardon M."/>
            <person name="Tsitrin T."/>
            <person name="Vuong H."/>
            <person name="Weaver B."/>
            <person name="Ciecko A."/>
            <person name="Tallon L."/>
            <person name="Jackson J."/>
            <person name="Pai G."/>
            <person name="Aken S.V."/>
            <person name="Utterback T."/>
            <person name="Reidmuller S."/>
            <person name="Feldblyum T."/>
            <person name="Hsiao J."/>
            <person name="Zismann V."/>
            <person name="Iobst S."/>
            <person name="de Vazeille A.R."/>
            <person name="Buell C.R."/>
            <person name="Ying K."/>
            <person name="Li Y."/>
            <person name="Lu T."/>
            <person name="Huang Y."/>
            <person name="Zhao Q."/>
            <person name="Feng Q."/>
            <person name="Zhang L."/>
            <person name="Zhu J."/>
            <person name="Weng Q."/>
            <person name="Mu J."/>
            <person name="Lu Y."/>
            <person name="Fan D."/>
            <person name="Liu Y."/>
            <person name="Guan J."/>
            <person name="Zhang Y."/>
            <person name="Yu S."/>
            <person name="Liu X."/>
            <person name="Zhang Y."/>
            <person name="Hong G."/>
            <person name="Han B."/>
            <person name="Choisne N."/>
            <person name="Demange N."/>
            <person name="Orjeda G."/>
            <person name="Samain S."/>
            <person name="Cattolico L."/>
            <person name="Pelletier E."/>
            <person name="Couloux A."/>
            <person name="Segurens B."/>
            <person name="Wincker P."/>
            <person name="D'Hont A."/>
            <person name="Scarpelli C."/>
            <person name="Weissenbach J."/>
            <person name="Salanoubat M."/>
            <person name="Quetier F."/>
            <person name="Yu Y."/>
            <person name="Kim H.R."/>
            <person name="Rambo T."/>
            <person name="Currie J."/>
            <person name="Collura K."/>
            <person name="Luo M."/>
            <person name="Yang T."/>
            <person name="Ammiraju J.S.S."/>
            <person name="Engler F."/>
            <person name="Soderlund C."/>
            <person name="Wing R.A."/>
            <person name="Palmer L.E."/>
            <person name="de la Bastide M."/>
            <person name="Spiegel L."/>
            <person name="Nascimento L."/>
            <person name="Zutavern T."/>
            <person name="O'Shaughnessy A."/>
            <person name="Dike S."/>
            <person name="Dedhia N."/>
            <person name="Preston R."/>
            <person name="Balija V."/>
            <person name="McCombie W.R."/>
            <person name="Chow T."/>
            <person name="Chen H."/>
            <person name="Chung M."/>
            <person name="Chen C."/>
            <person name="Shaw J."/>
            <person name="Wu H."/>
            <person name="Hsiao K."/>
            <person name="Chao Y."/>
            <person name="Chu M."/>
            <person name="Cheng C."/>
            <person name="Hour A."/>
            <person name="Lee P."/>
            <person name="Lin S."/>
            <person name="Lin Y."/>
            <person name="Liou J."/>
            <person name="Liu S."/>
            <person name="Hsing Y."/>
            <person name="Raghuvanshi S."/>
            <person name="Mohanty A."/>
            <person name="Bharti A.K."/>
            <person name="Gaur A."/>
            <person name="Gupta V."/>
            <person name="Kumar D."/>
            <person name="Ravi V."/>
            <person name="Vij S."/>
            <person name="Kapur A."/>
            <person name="Khurana P."/>
            <person name="Khurana P."/>
            <person name="Khurana J.P."/>
            <person name="Tyagi A.K."/>
            <person name="Gaikwad K."/>
            <person name="Singh A."/>
            <person name="Dalal V."/>
            <person name="Srivastava S."/>
            <person name="Dixit A."/>
            <person name="Pal A.K."/>
            <person name="Ghazi I.A."/>
            <person name="Yadav M."/>
            <person name="Pandit A."/>
            <person name="Bhargava A."/>
            <person name="Sureshbabu K."/>
            <person name="Batra K."/>
            <person name="Sharma T.R."/>
            <person name="Mohapatra T."/>
            <person name="Singh N.K."/>
            <person name="Messing J."/>
            <person name="Nelson A.B."/>
            <person name="Fuks G."/>
            <person name="Kavchok S."/>
            <person name="Keizer G."/>
            <person name="Linton E."/>
            <person name="Llaca V."/>
            <person name="Song R."/>
            <person name="Tanyolac B."/>
            <person name="Young S."/>
            <person name="Ho-Il K."/>
            <person name="Hahn J.H."/>
            <person name="Sangsakoo G."/>
            <person name="Vanavichit A."/>
            <person name="de Mattos Luiz.A.T."/>
            <person name="Zimmer P.D."/>
            <person name="Malone G."/>
            <person name="Dellagostin O."/>
            <person name="de Oliveira A.C."/>
            <person name="Bevan M."/>
            <person name="Bancroft I."/>
            <person name="Minx P."/>
            <person name="Cordum H."/>
            <person name="Wilson R."/>
            <person name="Cheng Z."/>
            <person name="Jin W."/>
            <person name="Jiang J."/>
            <person name="Leong S.A."/>
            <person name="Iwama H."/>
            <person name="Gojobori T."/>
            <person name="Itoh T."/>
            <person name="Niimura Y."/>
            <person name="Fujii Y."/>
            <person name="Habara T."/>
            <person name="Sakai H."/>
            <person name="Sato Y."/>
            <person name="Wilson G."/>
            <person name="Kumar K."/>
            <person name="McCouch S."/>
            <person name="Juretic N."/>
            <person name="Hoen D."/>
            <person name="Wright S."/>
            <person name="Bruskiewich R."/>
            <person name="Bureau T."/>
            <person name="Miyao A."/>
            <person name="Hirochika H."/>
            <person name="Nishikawa T."/>
            <person name="Kadowaki K."/>
            <person name="Sugiura M."/>
            <person name="Burr B."/>
            <person name="Sasaki T."/>
        </authorList>
    </citation>
    <scope>NUCLEOTIDE SEQUENCE [LARGE SCALE GENOMIC DNA]</scope>
    <source>
        <strain evidence="3">cv. Nipponbare</strain>
    </source>
</reference>
<proteinExistence type="predicted"/>
<dbReference type="Proteomes" id="UP000000763">
    <property type="component" value="Chromosome 2"/>
</dbReference>
<protein>
    <submittedName>
        <fullName evidence="2">BKRF1 encodes EBNA-1 protein-like</fullName>
    </submittedName>
</protein>
<evidence type="ECO:0000313" key="3">
    <source>
        <dbReference type="Proteomes" id="UP000000763"/>
    </source>
</evidence>
<feature type="region of interest" description="Disordered" evidence="1">
    <location>
        <begin position="106"/>
        <end position="135"/>
    </location>
</feature>